<comment type="pathway">
    <text evidence="2 9">Amino-acid biosynthesis; L-tryptophan biosynthesis; L-tryptophan from chorismate: step 3/5.</text>
</comment>
<dbReference type="HAMAP" id="MF_00135">
    <property type="entry name" value="PRAI"/>
    <property type="match status" value="1"/>
</dbReference>
<dbReference type="CDD" id="cd00405">
    <property type="entry name" value="PRAI"/>
    <property type="match status" value="1"/>
</dbReference>
<evidence type="ECO:0000256" key="5">
    <source>
        <dbReference type="ARBA" id="ARBA00022605"/>
    </source>
</evidence>
<dbReference type="Proteomes" id="UP000696931">
    <property type="component" value="Unassembled WGS sequence"/>
</dbReference>
<dbReference type="InterPro" id="IPR011060">
    <property type="entry name" value="RibuloseP-bd_barrel"/>
</dbReference>
<evidence type="ECO:0000259" key="10">
    <source>
        <dbReference type="Pfam" id="PF00697"/>
    </source>
</evidence>
<feature type="domain" description="N-(5'phosphoribosyl) anthranilate isomerase (PRAI)" evidence="10">
    <location>
        <begin position="10"/>
        <end position="203"/>
    </location>
</feature>
<keyword evidence="7 9" id="KW-0057">Aromatic amino acid biosynthesis</keyword>
<keyword evidence="6 9" id="KW-0822">Tryptophan biosynthesis</keyword>
<protein>
    <recommendedName>
        <fullName evidence="4 9">N-(5'-phosphoribosyl)anthranilate isomerase</fullName>
        <shortName evidence="9">PRAI</shortName>
        <ecNumber evidence="3 9">5.3.1.24</ecNumber>
    </recommendedName>
</protein>
<sequence>MSPSTRRTTVKVCGLTRREDAAWALECGADWLGFIVKASSPRAIAPEAAGEIVASLGGATAVAVMVAPTPDEALALARAAGASRIQLHRVSPTGWPADFPLPCAFGLGVSEDGALHGELPPAPHLVLLDTAKAGMDGGTGATFPWNAARALASDRPVMLAGGLDGGNVAAAIATLHPFGVDASSRLESSPGIKDPERVRRFVAAVRECDERIRQSS</sequence>
<dbReference type="Pfam" id="PF00697">
    <property type="entry name" value="PRAI"/>
    <property type="match status" value="1"/>
</dbReference>
<accession>A0A933SBJ2</accession>
<dbReference type="InterPro" id="IPR001240">
    <property type="entry name" value="PRAI_dom"/>
</dbReference>
<dbReference type="GO" id="GO:0000162">
    <property type="term" value="P:L-tryptophan biosynthetic process"/>
    <property type="evidence" value="ECO:0007669"/>
    <property type="project" value="UniProtKB-UniRule"/>
</dbReference>
<gene>
    <name evidence="9" type="primary">trpF</name>
    <name evidence="11" type="ORF">HZA61_04695</name>
</gene>
<dbReference type="GO" id="GO:0004640">
    <property type="term" value="F:phosphoribosylanthranilate isomerase activity"/>
    <property type="evidence" value="ECO:0007669"/>
    <property type="project" value="UniProtKB-UniRule"/>
</dbReference>
<comment type="similarity">
    <text evidence="9">Belongs to the TrpF family.</text>
</comment>
<evidence type="ECO:0000256" key="2">
    <source>
        <dbReference type="ARBA" id="ARBA00004664"/>
    </source>
</evidence>
<evidence type="ECO:0000313" key="12">
    <source>
        <dbReference type="Proteomes" id="UP000696931"/>
    </source>
</evidence>
<dbReference type="InterPro" id="IPR013785">
    <property type="entry name" value="Aldolase_TIM"/>
</dbReference>
<keyword evidence="5 9" id="KW-0028">Amino-acid biosynthesis</keyword>
<evidence type="ECO:0000256" key="4">
    <source>
        <dbReference type="ARBA" id="ARBA00022272"/>
    </source>
</evidence>
<dbReference type="PANTHER" id="PTHR42894:SF1">
    <property type="entry name" value="N-(5'-PHOSPHORIBOSYL)ANTHRANILATE ISOMERASE"/>
    <property type="match status" value="1"/>
</dbReference>
<dbReference type="Gene3D" id="3.20.20.70">
    <property type="entry name" value="Aldolase class I"/>
    <property type="match status" value="1"/>
</dbReference>
<evidence type="ECO:0000256" key="7">
    <source>
        <dbReference type="ARBA" id="ARBA00023141"/>
    </source>
</evidence>
<proteinExistence type="inferred from homology"/>
<comment type="caution">
    <text evidence="11">The sequence shown here is derived from an EMBL/GenBank/DDBJ whole genome shotgun (WGS) entry which is preliminary data.</text>
</comment>
<organism evidence="11 12">
    <name type="scientific">Eiseniibacteriota bacterium</name>
    <dbReference type="NCBI Taxonomy" id="2212470"/>
    <lineage>
        <taxon>Bacteria</taxon>
        <taxon>Candidatus Eiseniibacteriota</taxon>
    </lineage>
</organism>
<reference evidence="11" key="1">
    <citation type="submission" date="2020-07" db="EMBL/GenBank/DDBJ databases">
        <title>Huge and variable diversity of episymbiotic CPR bacteria and DPANN archaea in groundwater ecosystems.</title>
        <authorList>
            <person name="He C.Y."/>
            <person name="Keren R."/>
            <person name="Whittaker M."/>
            <person name="Farag I.F."/>
            <person name="Doudna J."/>
            <person name="Cate J.H.D."/>
            <person name="Banfield J.F."/>
        </authorList>
    </citation>
    <scope>NUCLEOTIDE SEQUENCE</scope>
    <source>
        <strain evidence="11">NC_groundwater_1813_Pr3_B-0.1um_71_17</strain>
    </source>
</reference>
<dbReference type="AlphaFoldDB" id="A0A933SBJ2"/>
<dbReference type="EMBL" id="JACRIW010000034">
    <property type="protein sequence ID" value="MBI5168768.1"/>
    <property type="molecule type" value="Genomic_DNA"/>
</dbReference>
<evidence type="ECO:0000256" key="1">
    <source>
        <dbReference type="ARBA" id="ARBA00001164"/>
    </source>
</evidence>
<evidence type="ECO:0000256" key="9">
    <source>
        <dbReference type="HAMAP-Rule" id="MF_00135"/>
    </source>
</evidence>
<comment type="catalytic activity">
    <reaction evidence="1 9">
        <text>N-(5-phospho-beta-D-ribosyl)anthranilate = 1-(2-carboxyphenylamino)-1-deoxy-D-ribulose 5-phosphate</text>
        <dbReference type="Rhea" id="RHEA:21540"/>
        <dbReference type="ChEBI" id="CHEBI:18277"/>
        <dbReference type="ChEBI" id="CHEBI:58613"/>
        <dbReference type="EC" id="5.3.1.24"/>
    </reaction>
</comment>
<evidence type="ECO:0000256" key="6">
    <source>
        <dbReference type="ARBA" id="ARBA00022822"/>
    </source>
</evidence>
<dbReference type="PANTHER" id="PTHR42894">
    <property type="entry name" value="N-(5'-PHOSPHORIBOSYL)ANTHRANILATE ISOMERASE"/>
    <property type="match status" value="1"/>
</dbReference>
<evidence type="ECO:0000313" key="11">
    <source>
        <dbReference type="EMBL" id="MBI5168768.1"/>
    </source>
</evidence>
<dbReference type="EC" id="5.3.1.24" evidence="3 9"/>
<evidence type="ECO:0000256" key="3">
    <source>
        <dbReference type="ARBA" id="ARBA00012572"/>
    </source>
</evidence>
<keyword evidence="8 9" id="KW-0413">Isomerase</keyword>
<evidence type="ECO:0000256" key="8">
    <source>
        <dbReference type="ARBA" id="ARBA00023235"/>
    </source>
</evidence>
<dbReference type="InterPro" id="IPR044643">
    <property type="entry name" value="TrpF_fam"/>
</dbReference>
<name>A0A933SBJ2_UNCEI</name>
<dbReference type="SUPFAM" id="SSF51366">
    <property type="entry name" value="Ribulose-phoshate binding barrel"/>
    <property type="match status" value="1"/>
</dbReference>